<reference evidence="4 5" key="1">
    <citation type="submission" date="2024-05" db="EMBL/GenBank/DDBJ databases">
        <title>The nuclear and mitochondrial genome assemblies of Tetragonisca angustula (Apidae: Meliponini), a tiny yet remarkable pollinator in the Neotropics.</title>
        <authorList>
            <person name="Ferrari R."/>
            <person name="Ricardo P.C."/>
            <person name="Dias F.C."/>
            <person name="Araujo N.S."/>
            <person name="Soares D.O."/>
            <person name="Zhou Q.-S."/>
            <person name="Zhu C.-D."/>
            <person name="Coutinho L."/>
            <person name="Airas M.C."/>
            <person name="Batista T.M."/>
        </authorList>
    </citation>
    <scope>NUCLEOTIDE SEQUENCE [LARGE SCALE GENOMIC DNA]</scope>
    <source>
        <strain evidence="4">ASF017062</strain>
        <tissue evidence="4">Abdomen</tissue>
    </source>
</reference>
<keyword evidence="2" id="KW-0472">Membrane</keyword>
<dbReference type="Proteomes" id="UP001432146">
    <property type="component" value="Unassembled WGS sequence"/>
</dbReference>
<comment type="caution">
    <text evidence="4">The sequence shown here is derived from an EMBL/GenBank/DDBJ whole genome shotgun (WGS) entry which is preliminary data.</text>
</comment>
<organism evidence="4 5">
    <name type="scientific">Tetragonisca angustula</name>
    <dbReference type="NCBI Taxonomy" id="166442"/>
    <lineage>
        <taxon>Eukaryota</taxon>
        <taxon>Metazoa</taxon>
        <taxon>Ecdysozoa</taxon>
        <taxon>Arthropoda</taxon>
        <taxon>Hexapoda</taxon>
        <taxon>Insecta</taxon>
        <taxon>Pterygota</taxon>
        <taxon>Neoptera</taxon>
        <taxon>Endopterygota</taxon>
        <taxon>Hymenoptera</taxon>
        <taxon>Apocrita</taxon>
        <taxon>Aculeata</taxon>
        <taxon>Apoidea</taxon>
        <taxon>Anthophila</taxon>
        <taxon>Apidae</taxon>
        <taxon>Tetragonisca</taxon>
    </lineage>
</organism>
<feature type="compositionally biased region" description="Low complexity" evidence="1">
    <location>
        <begin position="136"/>
        <end position="145"/>
    </location>
</feature>
<evidence type="ECO:0000256" key="1">
    <source>
        <dbReference type="SAM" id="MobiDB-lite"/>
    </source>
</evidence>
<keyword evidence="2" id="KW-0812">Transmembrane</keyword>
<dbReference type="EMBL" id="JAWNGG020000200">
    <property type="protein sequence ID" value="KAK9296922.1"/>
    <property type="molecule type" value="Genomic_DNA"/>
</dbReference>
<evidence type="ECO:0000256" key="3">
    <source>
        <dbReference type="SAM" id="SignalP"/>
    </source>
</evidence>
<evidence type="ECO:0008006" key="6">
    <source>
        <dbReference type="Google" id="ProtNLM"/>
    </source>
</evidence>
<keyword evidence="2" id="KW-1133">Transmembrane helix</keyword>
<accession>A0AAW0ZIT5</accession>
<protein>
    <recommendedName>
        <fullName evidence="6">Protein shisa-5-like</fullName>
    </recommendedName>
</protein>
<feature type="region of interest" description="Disordered" evidence="1">
    <location>
        <begin position="132"/>
        <end position="157"/>
    </location>
</feature>
<proteinExistence type="predicted"/>
<feature type="signal peptide" evidence="3">
    <location>
        <begin position="1"/>
        <end position="20"/>
    </location>
</feature>
<name>A0AAW0ZIT5_9HYME</name>
<evidence type="ECO:0000256" key="2">
    <source>
        <dbReference type="SAM" id="Phobius"/>
    </source>
</evidence>
<evidence type="ECO:0000313" key="4">
    <source>
        <dbReference type="EMBL" id="KAK9296922.1"/>
    </source>
</evidence>
<keyword evidence="5" id="KW-1185">Reference proteome</keyword>
<dbReference type="AlphaFoldDB" id="A0AAW0ZIT5"/>
<feature type="chain" id="PRO_5043407570" description="Protein shisa-5-like" evidence="3">
    <location>
        <begin position="21"/>
        <end position="177"/>
    </location>
</feature>
<gene>
    <name evidence="4" type="ORF">QLX08_009184</name>
</gene>
<feature type="transmembrane region" description="Helical" evidence="2">
    <location>
        <begin position="73"/>
        <end position="99"/>
    </location>
</feature>
<sequence length="177" mass="19708">MSRVTTLLLLICINAGLCYGMKCSWGHDNFISDAINSCPGLLDSEDRSYCCYDISNEKTYCCDAMEFALKSSWIVLIVIITFTIVLSLIVFCVSCLCCSCCPWYRRRHRGTVYGKVQVPSVVHVIQSPASVPQPTPHYTNPTYPTSSAGISQPPSYSEVVYEKQAPYNPNYTSATQQ</sequence>
<feature type="compositionally biased region" description="Polar residues" evidence="1">
    <location>
        <begin position="146"/>
        <end position="155"/>
    </location>
</feature>
<evidence type="ECO:0000313" key="5">
    <source>
        <dbReference type="Proteomes" id="UP001432146"/>
    </source>
</evidence>
<keyword evidence="3" id="KW-0732">Signal</keyword>